<evidence type="ECO:0000256" key="1">
    <source>
        <dbReference type="SAM" id="MobiDB-lite"/>
    </source>
</evidence>
<protein>
    <submittedName>
        <fullName evidence="3">Protein kinase domain protein</fullName>
    </submittedName>
</protein>
<keyword evidence="3" id="KW-0418">Kinase</keyword>
<dbReference type="GO" id="GO:0005524">
    <property type="term" value="F:ATP binding"/>
    <property type="evidence" value="ECO:0007669"/>
    <property type="project" value="InterPro"/>
</dbReference>
<evidence type="ECO:0000259" key="2">
    <source>
        <dbReference type="PROSITE" id="PS50011"/>
    </source>
</evidence>
<feature type="domain" description="Protein kinase" evidence="2">
    <location>
        <begin position="237"/>
        <end position="603"/>
    </location>
</feature>
<reference evidence="3" key="1">
    <citation type="submission" date="2018-11" db="EMBL/GenBank/DDBJ databases">
        <title>A distinct lineage of giant viruses engineers rhodopsin photosystems in predatory marine eukaryotes.</title>
        <authorList>
            <person name="Needham D.M."/>
            <person name="Yoshizawa S."/>
            <person name="Hosaka T."/>
            <person name="Poirier C."/>
            <person name="Choi C.-J."/>
            <person name="Hehenberger E."/>
            <person name="Irwin N.A.T."/>
            <person name="Wilken S."/>
            <person name="Yung C.-M."/>
            <person name="Bachy C."/>
            <person name="Kurihara R."/>
            <person name="Nakajima Y."/>
            <person name="Kojima K."/>
            <person name="Kimura-Someya T."/>
            <person name="Leonard G."/>
            <person name="Malmstrom R.R."/>
            <person name="Mende D."/>
            <person name="Olson D.K."/>
            <person name="Sudo Y."/>
            <person name="Sudek S."/>
            <person name="Richards T.A."/>
            <person name="DeLong E.F."/>
            <person name="Keeling P.J."/>
            <person name="Santoro A.E."/>
            <person name="Shirouzu M."/>
            <person name="Iwasaki W."/>
            <person name="Worden A.Z."/>
        </authorList>
    </citation>
    <scope>NUCLEOTIDE SEQUENCE</scope>
</reference>
<proteinExistence type="predicted"/>
<organism evidence="3">
    <name type="scientific">Mimiviridae sp. ChoanoV1</name>
    <dbReference type="NCBI Taxonomy" id="2596887"/>
    <lineage>
        <taxon>Viruses</taxon>
        <taxon>Varidnaviria</taxon>
        <taxon>Bamfordvirae</taxon>
        <taxon>Nucleocytoviricota</taxon>
        <taxon>Megaviricetes</taxon>
        <taxon>Imitervirales</taxon>
        <taxon>Schizomimiviridae</taxon>
    </lineage>
</organism>
<sequence>MTKKKLNKKNCKKRLNKISYKKKHYGGANSPPIPEDLEISVKNVLNIYQFDNIEMTRGTVELKLDTNNINCILRFSKSKLVLSYVDKTTNTKKHEIIKTTNDLQTKLNNLNIINIFYYININIRPPLQFKENYNYLKLKVEDSGTLLNTNDKDEYILRHSSTGKKYIIYKIESGIQETEITSNEDLIKILSDNLNLKEKKYSLKFISVKDFLISFIPLTTPDFMVQLPIEAELSNYFTKQGEIHTEEYGEVYDIILGKSLKETIEKKKKYVVKEFLDGDGYEKSIKYEIYILSRIKQIENHTSFSPEIFKCIYVKDTKKYYLIMEKLDINLDVYAKSISETKFIGTKTAYRKPPEKTLFKNCLIPLLELFNTLHKNNIVHRNVKPQNIMVTKDKKFKIIDFGLSYIKGDEIEHFFEEGILPYSNTKYYSSPIKNREHSVENFFQEILKTDEYSLSIVLYETLVASFNPTIFIYSKNFNLSFYLNFMIESQEKEYIDTYQSYKAELNFKEDSEINDPKFNYKNLKKMIEIVKNAVKRPYGGKIGSAITSFGLKYNEYSKRQEYFQSNEFEILERFIKTNLNPDTDFKDRISIEQILTDLKSITISPHRGTIPPLRGGFKKKTKRKNSKRKNKKFTKSKTSK</sequence>
<dbReference type="InterPro" id="IPR011009">
    <property type="entry name" value="Kinase-like_dom_sf"/>
</dbReference>
<name>A0A5B8IJ04_9VIRU</name>
<dbReference type="GO" id="GO:0004672">
    <property type="term" value="F:protein kinase activity"/>
    <property type="evidence" value="ECO:0007669"/>
    <property type="project" value="InterPro"/>
</dbReference>
<dbReference type="PANTHER" id="PTHR44167:SF24">
    <property type="entry name" value="SERINE_THREONINE-PROTEIN KINASE CHK2"/>
    <property type="match status" value="1"/>
</dbReference>
<gene>
    <name evidence="3" type="ORF">6_14</name>
</gene>
<dbReference type="Gene3D" id="1.10.510.10">
    <property type="entry name" value="Transferase(Phosphotransferase) domain 1"/>
    <property type="match status" value="1"/>
</dbReference>
<dbReference type="InterPro" id="IPR000719">
    <property type="entry name" value="Prot_kinase_dom"/>
</dbReference>
<evidence type="ECO:0000313" key="3">
    <source>
        <dbReference type="EMBL" id="QDY52302.1"/>
    </source>
</evidence>
<dbReference type="Pfam" id="PF00069">
    <property type="entry name" value="Pkinase"/>
    <property type="match status" value="1"/>
</dbReference>
<feature type="compositionally biased region" description="Basic residues" evidence="1">
    <location>
        <begin position="616"/>
        <end position="640"/>
    </location>
</feature>
<dbReference type="SUPFAM" id="SSF56112">
    <property type="entry name" value="Protein kinase-like (PK-like)"/>
    <property type="match status" value="1"/>
</dbReference>
<keyword evidence="3" id="KW-0808">Transferase</keyword>
<dbReference type="PANTHER" id="PTHR44167">
    <property type="entry name" value="OVARIAN-SPECIFIC SERINE/THREONINE-PROTEIN KINASE LOK-RELATED"/>
    <property type="match status" value="1"/>
</dbReference>
<dbReference type="SMART" id="SM00220">
    <property type="entry name" value="S_TKc"/>
    <property type="match status" value="1"/>
</dbReference>
<feature type="region of interest" description="Disordered" evidence="1">
    <location>
        <begin position="606"/>
        <end position="640"/>
    </location>
</feature>
<accession>A0A5B8IJ04</accession>
<dbReference type="PROSITE" id="PS50011">
    <property type="entry name" value="PROTEIN_KINASE_DOM"/>
    <property type="match status" value="1"/>
</dbReference>
<dbReference type="EMBL" id="MK250090">
    <property type="protein sequence ID" value="QDY52302.1"/>
    <property type="molecule type" value="Genomic_DNA"/>
</dbReference>